<evidence type="ECO:0000256" key="1">
    <source>
        <dbReference type="ARBA" id="ARBA00004141"/>
    </source>
</evidence>
<dbReference type="PANTHER" id="PTHR10671:SF42">
    <property type="entry name" value="TRANSMEMBRANE PROTEIN 202"/>
    <property type="match status" value="1"/>
</dbReference>
<protein>
    <submittedName>
        <fullName evidence="7">Transmembrane protein 202 isoform X1</fullName>
    </submittedName>
</protein>
<name>A0A6P5L746_PHACI</name>
<sequence length="289" mass="32926">MEGPQPATEAPLGPKVLTFHIPCTQETEGDHCYQRPILPTQNHWVALLSPWQQQHLLKQTHLYIRTFCAGLCGFTLILLLCMSPMSWVQFLSAENGLELDAGLWTLCGHELCWSHVPIPPYYLQISRIFFLLSVFITFVMLAWVIRSCRDRKEPSTHLDQGVAILSLTSGASLFVCLVLFLMQVKKYTSYNMESSYLWIFYFNWWGSFFYIVVGIVSFFNYKTFGILPSDPDVTEILLTRRRLGINPKMWSTPETAPAESKMVVDSAVEIASIVPSLGKTDDSKVNKNK</sequence>
<dbReference type="CTD" id="338949"/>
<keyword evidence="3 5" id="KW-1133">Transmembrane helix</keyword>
<dbReference type="GeneID" id="110215454"/>
<dbReference type="KEGG" id="pcw:110215454"/>
<dbReference type="InParanoid" id="A0A6P5L746"/>
<dbReference type="Gene3D" id="1.20.140.150">
    <property type="match status" value="1"/>
</dbReference>
<dbReference type="FunCoup" id="A0A6P5L746">
    <property type="interactions" value="98"/>
</dbReference>
<organism evidence="6 7">
    <name type="scientific">Phascolarctos cinereus</name>
    <name type="common">Koala</name>
    <dbReference type="NCBI Taxonomy" id="38626"/>
    <lineage>
        <taxon>Eukaryota</taxon>
        <taxon>Metazoa</taxon>
        <taxon>Chordata</taxon>
        <taxon>Craniata</taxon>
        <taxon>Vertebrata</taxon>
        <taxon>Euteleostomi</taxon>
        <taxon>Mammalia</taxon>
        <taxon>Metatheria</taxon>
        <taxon>Diprotodontia</taxon>
        <taxon>Phascolarctidae</taxon>
        <taxon>Phascolarctos</taxon>
    </lineage>
</organism>
<evidence type="ECO:0000256" key="3">
    <source>
        <dbReference type="ARBA" id="ARBA00022989"/>
    </source>
</evidence>
<feature type="transmembrane region" description="Helical" evidence="5">
    <location>
        <begin position="62"/>
        <end position="87"/>
    </location>
</feature>
<proteinExistence type="predicted"/>
<evidence type="ECO:0000313" key="6">
    <source>
        <dbReference type="Proteomes" id="UP000515140"/>
    </source>
</evidence>
<dbReference type="GO" id="GO:0005886">
    <property type="term" value="C:plasma membrane"/>
    <property type="evidence" value="ECO:0007669"/>
    <property type="project" value="TreeGrafter"/>
</dbReference>
<keyword evidence="6" id="KW-1185">Reference proteome</keyword>
<reference evidence="7" key="1">
    <citation type="submission" date="2025-08" db="UniProtKB">
        <authorList>
            <consortium name="RefSeq"/>
        </authorList>
    </citation>
    <scope>IDENTIFICATION</scope>
    <source>
        <tissue evidence="7">Spleen</tissue>
    </source>
</reference>
<dbReference type="PANTHER" id="PTHR10671">
    <property type="entry name" value="EPITHELIAL MEMBRANE PROTEIN-RELATED"/>
    <property type="match status" value="1"/>
</dbReference>
<accession>A0A6P5L746</accession>
<keyword evidence="2 5" id="KW-0812">Transmembrane</keyword>
<keyword evidence="4 5" id="KW-0472">Membrane</keyword>
<evidence type="ECO:0000256" key="2">
    <source>
        <dbReference type="ARBA" id="ARBA00022692"/>
    </source>
</evidence>
<dbReference type="InterPro" id="IPR050579">
    <property type="entry name" value="PMP-22/EMP/MP20-like"/>
</dbReference>
<gene>
    <name evidence="7" type="primary">TMEM202</name>
</gene>
<dbReference type="AlphaFoldDB" id="A0A6P5L746"/>
<dbReference type="Proteomes" id="UP000515140">
    <property type="component" value="Unplaced"/>
</dbReference>
<evidence type="ECO:0000256" key="4">
    <source>
        <dbReference type="ARBA" id="ARBA00023136"/>
    </source>
</evidence>
<feature type="transmembrane region" description="Helical" evidence="5">
    <location>
        <begin position="121"/>
        <end position="144"/>
    </location>
</feature>
<evidence type="ECO:0000313" key="7">
    <source>
        <dbReference type="RefSeq" id="XP_020852574.1"/>
    </source>
</evidence>
<comment type="subcellular location">
    <subcellularLocation>
        <location evidence="1">Membrane</location>
        <topology evidence="1">Multi-pass membrane protein</topology>
    </subcellularLocation>
</comment>
<feature type="transmembrane region" description="Helical" evidence="5">
    <location>
        <begin position="196"/>
        <end position="219"/>
    </location>
</feature>
<dbReference type="RefSeq" id="XP_020852574.1">
    <property type="nucleotide sequence ID" value="XM_020996915.1"/>
</dbReference>
<feature type="transmembrane region" description="Helical" evidence="5">
    <location>
        <begin position="164"/>
        <end position="184"/>
    </location>
</feature>
<evidence type="ECO:0000256" key="5">
    <source>
        <dbReference type="SAM" id="Phobius"/>
    </source>
</evidence>